<dbReference type="Proteomes" id="UP000070136">
    <property type="component" value="Unassembled WGS sequence"/>
</dbReference>
<evidence type="ECO:0000313" key="8">
    <source>
        <dbReference type="Proteomes" id="UP000070136"/>
    </source>
</evidence>
<name>A0A139Q1Z8_STRMT</name>
<organism evidence="7 8">
    <name type="scientific">Streptococcus mitis</name>
    <dbReference type="NCBI Taxonomy" id="28037"/>
    <lineage>
        <taxon>Bacteria</taxon>
        <taxon>Bacillati</taxon>
        <taxon>Bacillota</taxon>
        <taxon>Bacilli</taxon>
        <taxon>Lactobacillales</taxon>
        <taxon>Streptococcaceae</taxon>
        <taxon>Streptococcus</taxon>
        <taxon>Streptococcus mitis group</taxon>
    </lineage>
</organism>
<keyword evidence="2" id="KW-0964">Secreted</keyword>
<reference evidence="7 8" key="1">
    <citation type="submission" date="2016-01" db="EMBL/GenBank/DDBJ databases">
        <title>Highly variable Streptococcus oralis are common among viridans streptococci isolated from primates.</title>
        <authorList>
            <person name="Denapaite D."/>
            <person name="Rieger M."/>
            <person name="Koendgen S."/>
            <person name="Brueckner R."/>
            <person name="Ochigava I."/>
            <person name="Kappeler P."/>
            <person name="Maetz-Rensing K."/>
            <person name="Leendertz F."/>
            <person name="Hakenbeck R."/>
        </authorList>
    </citation>
    <scope>NUCLEOTIDE SEQUENCE [LARGE SCALE GENOMIC DNA]</scope>
    <source>
        <strain evidence="7 8">DD28</strain>
    </source>
</reference>
<keyword evidence="5" id="KW-0812">Transmembrane</keyword>
<dbReference type="PROSITE" id="PS50847">
    <property type="entry name" value="GRAM_POS_ANCHORING"/>
    <property type="match status" value="1"/>
</dbReference>
<evidence type="ECO:0000259" key="6">
    <source>
        <dbReference type="PROSITE" id="PS50847"/>
    </source>
</evidence>
<dbReference type="InterPro" id="IPR019931">
    <property type="entry name" value="LPXTG_anchor"/>
</dbReference>
<sequence length="67" mass="6953">MPTTGTNVTTAKEVAKKAVDETNSRKVATELPNTGTTDSTVAVLAAVASAMLGLSFAGRRRKDDEEA</sequence>
<dbReference type="PATRIC" id="fig|28037.234.peg.2205"/>
<evidence type="ECO:0000256" key="5">
    <source>
        <dbReference type="SAM" id="Phobius"/>
    </source>
</evidence>
<dbReference type="EMBL" id="LQOA01000062">
    <property type="protein sequence ID" value="KXT96565.1"/>
    <property type="molecule type" value="Genomic_DNA"/>
</dbReference>
<keyword evidence="1" id="KW-0134">Cell wall</keyword>
<dbReference type="Pfam" id="PF00746">
    <property type="entry name" value="Gram_pos_anchor"/>
    <property type="match status" value="1"/>
</dbReference>
<evidence type="ECO:0000256" key="1">
    <source>
        <dbReference type="ARBA" id="ARBA00022512"/>
    </source>
</evidence>
<evidence type="ECO:0000313" key="7">
    <source>
        <dbReference type="EMBL" id="KXT96565.1"/>
    </source>
</evidence>
<accession>A0A139Q1Z8</accession>
<evidence type="ECO:0000256" key="2">
    <source>
        <dbReference type="ARBA" id="ARBA00022525"/>
    </source>
</evidence>
<feature type="transmembrane region" description="Helical" evidence="5">
    <location>
        <begin position="39"/>
        <end position="57"/>
    </location>
</feature>
<keyword evidence="4" id="KW-0572">Peptidoglycan-anchor</keyword>
<dbReference type="NCBIfam" id="TIGR01167">
    <property type="entry name" value="LPXTG_anchor"/>
    <property type="match status" value="1"/>
</dbReference>
<keyword evidence="5" id="KW-1133">Transmembrane helix</keyword>
<protein>
    <recommendedName>
        <fullName evidence="6">Gram-positive cocci surface proteins LPxTG domain-containing protein</fullName>
    </recommendedName>
</protein>
<keyword evidence="5" id="KW-0472">Membrane</keyword>
<keyword evidence="3" id="KW-0732">Signal</keyword>
<gene>
    <name evidence="7" type="ORF">SMIDD28_02111</name>
</gene>
<dbReference type="AlphaFoldDB" id="A0A139Q1Z8"/>
<evidence type="ECO:0000256" key="4">
    <source>
        <dbReference type="ARBA" id="ARBA00023088"/>
    </source>
</evidence>
<feature type="domain" description="Gram-positive cocci surface proteins LPxTG" evidence="6">
    <location>
        <begin position="31"/>
        <end position="67"/>
    </location>
</feature>
<proteinExistence type="predicted"/>
<comment type="caution">
    <text evidence="7">The sequence shown here is derived from an EMBL/GenBank/DDBJ whole genome shotgun (WGS) entry which is preliminary data.</text>
</comment>
<evidence type="ECO:0000256" key="3">
    <source>
        <dbReference type="ARBA" id="ARBA00022729"/>
    </source>
</evidence>